<keyword evidence="6" id="KW-0812">Transmembrane</keyword>
<evidence type="ECO:0000259" key="8">
    <source>
        <dbReference type="Pfam" id="PF00746"/>
    </source>
</evidence>
<proteinExistence type="predicted"/>
<dbReference type="AlphaFoldDB" id="A0A853DLZ3"/>
<feature type="domain" description="Sgo0707-like N2" evidence="11">
    <location>
        <begin position="190"/>
        <end position="330"/>
    </location>
</feature>
<dbReference type="NCBIfam" id="TIGR01167">
    <property type="entry name" value="LPXTG_anchor"/>
    <property type="match status" value="1"/>
</dbReference>
<comment type="caution">
    <text evidence="12">The sequence shown here is derived from an EMBL/GenBank/DDBJ whole genome shotgun (WGS) entry which is preliminary data.</text>
</comment>
<feature type="domain" description="Gram-positive cocci surface proteins LPxTG" evidence="8">
    <location>
        <begin position="459"/>
        <end position="497"/>
    </location>
</feature>
<keyword evidence="4" id="KW-0572">Peptidoglycan-anchor</keyword>
<evidence type="ECO:0000256" key="6">
    <source>
        <dbReference type="SAM" id="Phobius"/>
    </source>
</evidence>
<dbReference type="Gene3D" id="2.60.40.10">
    <property type="entry name" value="Immunoglobulins"/>
    <property type="match status" value="2"/>
</dbReference>
<gene>
    <name evidence="12" type="ORF">HNR14_001359</name>
</gene>
<dbReference type="InterPro" id="IPR013783">
    <property type="entry name" value="Ig-like_fold"/>
</dbReference>
<sequence>MKKKSTVRLTAALGAAALGVLACVAVAGPASADTTGGNVPAGPYNLTITKLQNPATGGTPTDGAQQTLTNPKPLAGVDFSIAPVQGVDLTTSAGWKTAADLKVNSTGQVVDGSGTVYSTGSQTPLATTGPDGVTTYSTTTASVYEVTETSAPVGVQLGEPFLVELPLPQASTNNWLTNVFVYPKNTVQGAPTKTVDDSKAHAVGDSVDWTITDTVPNQAAGNPLVKYTITDALDSRLTAPKSSDVTVSLADSTGAAITLSAADYTVDVTGQTVTVDFNADGLALLTANPSAVITTTFSTVVNSVGDGTITNTADLTSQSKTEADNGTAPSTTPSNPADSTFGDVTLHKQDPNGNALKGAEFQVFTSAADAKNLANPVSVDGATTFTSDTAGTVAIDGLKAQENGQGADLTYYVVETKAPAGYGIASAWSQAQGGTAVTVNPGDAGANPVVTVTDPQAPAIALPLTGSTGTAIFLGGGIAIAAAAAIGGVFIVRRRREAAVPVDAA</sequence>
<dbReference type="InterPro" id="IPR019931">
    <property type="entry name" value="LPXTG_anchor"/>
</dbReference>
<dbReference type="Gene3D" id="2.60.40.740">
    <property type="match status" value="1"/>
</dbReference>
<dbReference type="NCBIfam" id="NF033902">
    <property type="entry name" value="iso_D2_wall_anc"/>
    <property type="match status" value="1"/>
</dbReference>
<evidence type="ECO:0000313" key="13">
    <source>
        <dbReference type="Proteomes" id="UP000521075"/>
    </source>
</evidence>
<dbReference type="Pfam" id="PF20623">
    <property type="entry name" value="Sgo0707_N2"/>
    <property type="match status" value="1"/>
</dbReference>
<feature type="compositionally biased region" description="Polar residues" evidence="5">
    <location>
        <begin position="327"/>
        <end position="338"/>
    </location>
</feature>
<protein>
    <submittedName>
        <fullName evidence="12">Fimbrial isopeptide formation D2 family protein/LPXTG-motif cell wall-anchored protein</fullName>
    </submittedName>
</protein>
<dbReference type="GO" id="GO:0005975">
    <property type="term" value="P:carbohydrate metabolic process"/>
    <property type="evidence" value="ECO:0007669"/>
    <property type="project" value="UniProtKB-ARBA"/>
</dbReference>
<dbReference type="Proteomes" id="UP000521075">
    <property type="component" value="Unassembled WGS sequence"/>
</dbReference>
<accession>A0A853DLZ3</accession>
<evidence type="ECO:0000256" key="4">
    <source>
        <dbReference type="ARBA" id="ARBA00023088"/>
    </source>
</evidence>
<feature type="transmembrane region" description="Helical" evidence="6">
    <location>
        <begin position="471"/>
        <end position="492"/>
    </location>
</feature>
<dbReference type="Pfam" id="PF00746">
    <property type="entry name" value="Gram_pos_anchor"/>
    <property type="match status" value="1"/>
</dbReference>
<feature type="region of interest" description="Disordered" evidence="5">
    <location>
        <begin position="309"/>
        <end position="352"/>
    </location>
</feature>
<keyword evidence="6" id="KW-0472">Membrane</keyword>
<evidence type="ECO:0000313" key="12">
    <source>
        <dbReference type="EMBL" id="NYK09478.1"/>
    </source>
</evidence>
<evidence type="ECO:0000259" key="9">
    <source>
        <dbReference type="Pfam" id="PF16555"/>
    </source>
</evidence>
<feature type="domain" description="Gram-positive pilin subunit D1 N-terminal" evidence="9">
    <location>
        <begin position="57"/>
        <end position="186"/>
    </location>
</feature>
<keyword evidence="3 7" id="KW-0732">Signal</keyword>
<evidence type="ECO:0000256" key="2">
    <source>
        <dbReference type="ARBA" id="ARBA00022525"/>
    </source>
</evidence>
<dbReference type="InterPro" id="IPR032364">
    <property type="entry name" value="GramPos_pilinD1_N"/>
</dbReference>
<dbReference type="RefSeq" id="WP_179700439.1">
    <property type="nucleotide sequence ID" value="NZ_BAAAHA010000003.1"/>
</dbReference>
<keyword evidence="2" id="KW-0964">Secreted</keyword>
<dbReference type="InterPro" id="IPR048052">
    <property type="entry name" value="FM1-like"/>
</dbReference>
<evidence type="ECO:0000256" key="1">
    <source>
        <dbReference type="ARBA" id="ARBA00022512"/>
    </source>
</evidence>
<dbReference type="InterPro" id="IPR026466">
    <property type="entry name" value="Fim_isopep_form_D2_dom"/>
</dbReference>
<feature type="signal peptide" evidence="7">
    <location>
        <begin position="1"/>
        <end position="32"/>
    </location>
</feature>
<evidence type="ECO:0000259" key="10">
    <source>
        <dbReference type="Pfam" id="PF17802"/>
    </source>
</evidence>
<keyword evidence="13" id="KW-1185">Reference proteome</keyword>
<dbReference type="InterPro" id="IPR041033">
    <property type="entry name" value="SpaA_PFL_dom_1"/>
</dbReference>
<keyword evidence="6" id="KW-1133">Transmembrane helix</keyword>
<evidence type="ECO:0000256" key="5">
    <source>
        <dbReference type="SAM" id="MobiDB-lite"/>
    </source>
</evidence>
<dbReference type="PROSITE" id="PS51257">
    <property type="entry name" value="PROKAR_LIPOPROTEIN"/>
    <property type="match status" value="1"/>
</dbReference>
<evidence type="ECO:0000259" key="11">
    <source>
        <dbReference type="Pfam" id="PF20623"/>
    </source>
</evidence>
<dbReference type="EMBL" id="JACCHJ010000001">
    <property type="protein sequence ID" value="NYK09478.1"/>
    <property type="molecule type" value="Genomic_DNA"/>
</dbReference>
<evidence type="ECO:0000256" key="3">
    <source>
        <dbReference type="ARBA" id="ARBA00022729"/>
    </source>
</evidence>
<dbReference type="NCBIfam" id="TIGR04226">
    <property type="entry name" value="RrgB_K2N_iso_D2"/>
    <property type="match status" value="1"/>
</dbReference>
<dbReference type="Pfam" id="PF16555">
    <property type="entry name" value="GramPos_pilinD1"/>
    <property type="match status" value="1"/>
</dbReference>
<organism evidence="12 13">
    <name type="scientific">Leifsonia naganoensis</name>
    <dbReference type="NCBI Taxonomy" id="150025"/>
    <lineage>
        <taxon>Bacteria</taxon>
        <taxon>Bacillati</taxon>
        <taxon>Actinomycetota</taxon>
        <taxon>Actinomycetes</taxon>
        <taxon>Micrococcales</taxon>
        <taxon>Microbacteriaceae</taxon>
        <taxon>Leifsonia</taxon>
    </lineage>
</organism>
<feature type="compositionally biased region" description="Polar residues" evidence="5">
    <location>
        <begin position="309"/>
        <end position="320"/>
    </location>
</feature>
<name>A0A853DLZ3_9MICO</name>
<dbReference type="InterPro" id="IPR046473">
    <property type="entry name" value="Sgo0707-like_N2"/>
</dbReference>
<evidence type="ECO:0000256" key="7">
    <source>
        <dbReference type="SAM" id="SignalP"/>
    </source>
</evidence>
<feature type="chain" id="PRO_5032537334" evidence="7">
    <location>
        <begin position="33"/>
        <end position="505"/>
    </location>
</feature>
<dbReference type="Pfam" id="PF17802">
    <property type="entry name" value="SpaA"/>
    <property type="match status" value="1"/>
</dbReference>
<reference evidence="12 13" key="1">
    <citation type="submission" date="2020-07" db="EMBL/GenBank/DDBJ databases">
        <title>Sequencing the genomes of 1000 actinobacteria strains.</title>
        <authorList>
            <person name="Klenk H.-P."/>
        </authorList>
    </citation>
    <scope>NUCLEOTIDE SEQUENCE [LARGE SCALE GENOMIC DNA]</scope>
    <source>
        <strain evidence="12 13">DSM 15166</strain>
    </source>
</reference>
<feature type="domain" description="SpaA-like prealbumin fold" evidence="10">
    <location>
        <begin position="342"/>
        <end position="426"/>
    </location>
</feature>
<keyword evidence="1" id="KW-0134">Cell wall</keyword>